<evidence type="ECO:0000313" key="9">
    <source>
        <dbReference type="Proteomes" id="UP001642409"/>
    </source>
</evidence>
<evidence type="ECO:0000259" key="2">
    <source>
        <dbReference type="PROSITE" id="PS50090"/>
    </source>
</evidence>
<accession>A0AA86Q0S9</accession>
<keyword evidence="9" id="KW-1185">Reference proteome</keyword>
<proteinExistence type="predicted"/>
<name>A0AA86Q0S9_9EUKA</name>
<dbReference type="EMBL" id="CATOUU010000879">
    <property type="protein sequence ID" value="CAI9956725.1"/>
    <property type="molecule type" value="Genomic_DNA"/>
</dbReference>
<dbReference type="AlphaFoldDB" id="A0AA86Q0S9"/>
<dbReference type="EMBL" id="CAXDID020000121">
    <property type="protein sequence ID" value="CAL6031813.1"/>
    <property type="molecule type" value="Genomic_DNA"/>
</dbReference>
<dbReference type="SMART" id="SM00717">
    <property type="entry name" value="SANT"/>
    <property type="match status" value="2"/>
</dbReference>
<reference evidence="4" key="1">
    <citation type="submission" date="2023-06" db="EMBL/GenBank/DDBJ databases">
        <authorList>
            <person name="Kurt Z."/>
        </authorList>
    </citation>
    <scope>NUCLEOTIDE SEQUENCE</scope>
</reference>
<dbReference type="Proteomes" id="UP001642409">
    <property type="component" value="Unassembled WGS sequence"/>
</dbReference>
<reference evidence="6 9" key="2">
    <citation type="submission" date="2024-07" db="EMBL/GenBank/DDBJ databases">
        <authorList>
            <person name="Akdeniz Z."/>
        </authorList>
    </citation>
    <scope>NUCLEOTIDE SEQUENCE [LARGE SCALE GENOMIC DNA]</scope>
</reference>
<evidence type="ECO:0000313" key="4">
    <source>
        <dbReference type="EMBL" id="CAI9949979.1"/>
    </source>
</evidence>
<dbReference type="Gene3D" id="1.10.10.60">
    <property type="entry name" value="Homeodomain-like"/>
    <property type="match status" value="2"/>
</dbReference>
<dbReference type="EMBL" id="CAXDID020000844">
    <property type="protein sequence ID" value="CAL6114940.1"/>
    <property type="molecule type" value="Genomic_DNA"/>
</dbReference>
<feature type="region of interest" description="Disordered" evidence="1">
    <location>
        <begin position="1"/>
        <end position="29"/>
    </location>
</feature>
<dbReference type="InterPro" id="IPR009057">
    <property type="entry name" value="Homeodomain-like_sf"/>
</dbReference>
<feature type="domain" description="Myb-like" evidence="2">
    <location>
        <begin position="133"/>
        <end position="180"/>
    </location>
</feature>
<dbReference type="SUPFAM" id="SSF46689">
    <property type="entry name" value="Homeodomain-like"/>
    <property type="match status" value="1"/>
</dbReference>
<dbReference type="EMBL" id="CATOUU010000030">
    <property type="protein sequence ID" value="CAI9913664.1"/>
    <property type="molecule type" value="Genomic_DNA"/>
</dbReference>
<dbReference type="PROSITE" id="PS50090">
    <property type="entry name" value="MYB_LIKE"/>
    <property type="match status" value="1"/>
</dbReference>
<evidence type="ECO:0000313" key="5">
    <source>
        <dbReference type="EMBL" id="CAI9956725.1"/>
    </source>
</evidence>
<organism evidence="4">
    <name type="scientific">Hexamita inflata</name>
    <dbReference type="NCBI Taxonomy" id="28002"/>
    <lineage>
        <taxon>Eukaryota</taxon>
        <taxon>Metamonada</taxon>
        <taxon>Diplomonadida</taxon>
        <taxon>Hexamitidae</taxon>
        <taxon>Hexamitinae</taxon>
        <taxon>Hexamita</taxon>
    </lineage>
</organism>
<sequence>MSDSESELIQKQPQMDYFKPSEQGRTFSEMPRNLVDEYEEFQKQEKERLRLERKAIYDAQDTQVRKVKEPFVPKDTRRKVEEFPVWNPANDKEFLTMADEMLDPNYDELAKHFDTHVAIVKKRYTHLNQPFVFTMDDEEKLIALVTEAYDKNEEPEWAQIGQQIRNKPGKECRKQYFKVMAQYWNAENTALLMKLVKSYKDKDVKPDWKKISEQLDGRPVKVLQDHYSTEFEKMKKIQ</sequence>
<dbReference type="InterPro" id="IPR001005">
    <property type="entry name" value="SANT/Myb"/>
</dbReference>
<evidence type="ECO:0000313" key="3">
    <source>
        <dbReference type="EMBL" id="CAI9913664.1"/>
    </source>
</evidence>
<evidence type="ECO:0000313" key="6">
    <source>
        <dbReference type="EMBL" id="CAL6031813.1"/>
    </source>
</evidence>
<dbReference type="EMBL" id="CATOUU010000806">
    <property type="protein sequence ID" value="CAI9949979.1"/>
    <property type="molecule type" value="Genomic_DNA"/>
</dbReference>
<comment type="caution">
    <text evidence="4">The sequence shown here is derived from an EMBL/GenBank/DDBJ whole genome shotgun (WGS) entry which is preliminary data.</text>
</comment>
<evidence type="ECO:0000313" key="7">
    <source>
        <dbReference type="EMBL" id="CAL6049358.1"/>
    </source>
</evidence>
<evidence type="ECO:0000313" key="8">
    <source>
        <dbReference type="EMBL" id="CAL6114940.1"/>
    </source>
</evidence>
<gene>
    <name evidence="3" type="ORF">HINF_LOCUS1309</name>
    <name evidence="6" type="ORF">HINF_LOCUS34181</name>
    <name evidence="4" type="ORF">HINF_LOCUS37624</name>
    <name evidence="7" type="ORF">HINF_LOCUS43212</name>
    <name evidence="5" type="ORF">HINF_LOCUS44370</name>
    <name evidence="8" type="ORF">HINF_LOCUS78403</name>
</gene>
<protein>
    <submittedName>
        <fullName evidence="4">SANT/Myb domain</fullName>
    </submittedName>
    <submittedName>
        <fullName evidence="6">SANT/Myb_domain</fullName>
    </submittedName>
</protein>
<evidence type="ECO:0000256" key="1">
    <source>
        <dbReference type="SAM" id="MobiDB-lite"/>
    </source>
</evidence>
<dbReference type="EMBL" id="CAXDID020000179">
    <property type="protein sequence ID" value="CAL6049358.1"/>
    <property type="molecule type" value="Genomic_DNA"/>
</dbReference>